<name>A0ABS8NH75_9BACT</name>
<reference evidence="1" key="1">
    <citation type="submission" date="2021-11" db="EMBL/GenBank/DDBJ databases">
        <title>Genome sequence.</title>
        <authorList>
            <person name="Sun Q."/>
        </authorList>
    </citation>
    <scope>NUCLEOTIDE SEQUENCE</scope>
    <source>
        <strain evidence="1">JC740</strain>
    </source>
</reference>
<organism evidence="1 2">
    <name type="scientific">Rhodopirellula halodulae</name>
    <dbReference type="NCBI Taxonomy" id="2894198"/>
    <lineage>
        <taxon>Bacteria</taxon>
        <taxon>Pseudomonadati</taxon>
        <taxon>Planctomycetota</taxon>
        <taxon>Planctomycetia</taxon>
        <taxon>Pirellulales</taxon>
        <taxon>Pirellulaceae</taxon>
        <taxon>Rhodopirellula</taxon>
    </lineage>
</organism>
<protein>
    <recommendedName>
        <fullName evidence="3">MarR family transcriptional regulator</fullName>
    </recommendedName>
</protein>
<evidence type="ECO:0000313" key="1">
    <source>
        <dbReference type="EMBL" id="MCC9642292.1"/>
    </source>
</evidence>
<dbReference type="Proteomes" id="UP001430306">
    <property type="component" value="Unassembled WGS sequence"/>
</dbReference>
<proteinExistence type="predicted"/>
<dbReference type="EMBL" id="JAJKFW010000020">
    <property type="protein sequence ID" value="MCC9642292.1"/>
    <property type="molecule type" value="Genomic_DNA"/>
</dbReference>
<gene>
    <name evidence="1" type="ORF">LOC71_08400</name>
</gene>
<comment type="caution">
    <text evidence="1">The sequence shown here is derived from an EMBL/GenBank/DDBJ whole genome shotgun (WGS) entry which is preliminary data.</text>
</comment>
<accession>A0ABS8NH75</accession>
<sequence>MSRSDAELLLCEFLWQHTVMTRGLSSEVYLFHMNVGYSHGLTGPQLHATLHRMHEREFIAISSDVDDAESSVTLTPLGREQ</sequence>
<evidence type="ECO:0008006" key="3">
    <source>
        <dbReference type="Google" id="ProtNLM"/>
    </source>
</evidence>
<dbReference type="RefSeq" id="WP_230273088.1">
    <property type="nucleotide sequence ID" value="NZ_JAJKFW010000020.1"/>
</dbReference>
<keyword evidence="2" id="KW-1185">Reference proteome</keyword>
<evidence type="ECO:0000313" key="2">
    <source>
        <dbReference type="Proteomes" id="UP001430306"/>
    </source>
</evidence>